<dbReference type="InterPro" id="IPR011990">
    <property type="entry name" value="TPR-like_helical_dom_sf"/>
</dbReference>
<organism evidence="1 2">
    <name type="scientific">Anseongella ginsenosidimutans</name>
    <dbReference type="NCBI Taxonomy" id="496056"/>
    <lineage>
        <taxon>Bacteria</taxon>
        <taxon>Pseudomonadati</taxon>
        <taxon>Bacteroidota</taxon>
        <taxon>Sphingobacteriia</taxon>
        <taxon>Sphingobacteriales</taxon>
        <taxon>Sphingobacteriaceae</taxon>
        <taxon>Anseongella</taxon>
    </lineage>
</organism>
<dbReference type="AlphaFoldDB" id="A0A4R3KRM1"/>
<proteinExistence type="predicted"/>
<protein>
    <submittedName>
        <fullName evidence="1">Uncharacterized protein</fullName>
    </submittedName>
</protein>
<dbReference type="EMBL" id="SMAD01000004">
    <property type="protein sequence ID" value="TCS87664.1"/>
    <property type="molecule type" value="Genomic_DNA"/>
</dbReference>
<evidence type="ECO:0000313" key="2">
    <source>
        <dbReference type="Proteomes" id="UP000295807"/>
    </source>
</evidence>
<evidence type="ECO:0000313" key="1">
    <source>
        <dbReference type="EMBL" id="TCS87664.1"/>
    </source>
</evidence>
<accession>A0A4R3KRM1</accession>
<dbReference type="RefSeq" id="WP_132128722.1">
    <property type="nucleotide sequence ID" value="NZ_CP042432.1"/>
</dbReference>
<dbReference type="OrthoDB" id="800012at2"/>
<dbReference type="SUPFAM" id="SSF48452">
    <property type="entry name" value="TPR-like"/>
    <property type="match status" value="1"/>
</dbReference>
<name>A0A4R3KRM1_9SPHI</name>
<reference evidence="1 2" key="1">
    <citation type="submission" date="2019-03" db="EMBL/GenBank/DDBJ databases">
        <title>Genomic Encyclopedia of Type Strains, Phase IV (KMG-IV): sequencing the most valuable type-strain genomes for metagenomic binning, comparative biology and taxonomic classification.</title>
        <authorList>
            <person name="Goeker M."/>
        </authorList>
    </citation>
    <scope>NUCLEOTIDE SEQUENCE [LARGE SCALE GENOMIC DNA]</scope>
    <source>
        <strain evidence="1 2">DSM 21100</strain>
    </source>
</reference>
<dbReference type="Proteomes" id="UP000295807">
    <property type="component" value="Unassembled WGS sequence"/>
</dbReference>
<sequence length="535" mass="62236">MSFTKILFILVSVLVYGWVNAQEMITSEKLGKLDETPLRSLDEVNALVFKPRGYDMVMNPKLPDSLSSLAMLSKEESAEMKKKRIHFNPYLVFYSSIELKKKDIFISFSNSWIRLSAYYKYNNDSSSVEEYRKRVNQNMLSEKMVGFKPNLELLEDVTGPARELINADAVFIYDSKSKYKFKDTVDNYGSLVIHLVKFDLGYVSLSYYYPLNKRELALSEINDTWGIIQFKPDNEFTHPNHDGRIPPSKEPDLYFGKFSFLNNPEQARKEKDQYEQRKLKARANSLAREAIRLAQSKDFDRAKEKFSEVLKVDADNVITYRYLLLMSLDENNKGGSWRYCNKLIEIDPESKETWFLKGLTEKRYNELDSAAETFEMIIRERDSLHYRSYIELALISMLKGETDAADLNFNRAINIFKTEGEKSLRRESHRMLNINDLFRTRLAYARFLNTNSAFEKSKMLFEQTLKDEQAAIEAGKKGERRSIYGKLTPESLRELNFMLALSYAGLKDESNTRLYLKKAKSLGKVLPEELDGLSR</sequence>
<dbReference type="Gene3D" id="1.25.40.10">
    <property type="entry name" value="Tetratricopeptide repeat domain"/>
    <property type="match status" value="1"/>
</dbReference>
<keyword evidence="2" id="KW-1185">Reference proteome</keyword>
<gene>
    <name evidence="1" type="ORF">EDD80_10411</name>
</gene>
<comment type="caution">
    <text evidence="1">The sequence shown here is derived from an EMBL/GenBank/DDBJ whole genome shotgun (WGS) entry which is preliminary data.</text>
</comment>